<comment type="caution">
    <text evidence="4">The sequence shown here is derived from an EMBL/GenBank/DDBJ whole genome shotgun (WGS) entry which is preliminary data.</text>
</comment>
<reference evidence="4" key="2">
    <citation type="submission" date="2020-11" db="EMBL/GenBank/DDBJ databases">
        <authorList>
            <person name="McCartney M.A."/>
            <person name="Auch B."/>
            <person name="Kono T."/>
            <person name="Mallez S."/>
            <person name="Becker A."/>
            <person name="Gohl D.M."/>
            <person name="Silverstein K.A.T."/>
            <person name="Koren S."/>
            <person name="Bechman K.B."/>
            <person name="Herman A."/>
            <person name="Abrahante J.E."/>
            <person name="Garbe J."/>
        </authorList>
    </citation>
    <scope>NUCLEOTIDE SEQUENCE</scope>
    <source>
        <strain evidence="4">Duluth1</strain>
        <tissue evidence="4">Whole animal</tissue>
    </source>
</reference>
<dbReference type="OrthoDB" id="6115600at2759"/>
<keyword evidence="2" id="KW-0472">Membrane</keyword>
<keyword evidence="5" id="KW-1185">Reference proteome</keyword>
<proteinExistence type="predicted"/>
<evidence type="ECO:0000256" key="1">
    <source>
        <dbReference type="SAM" id="MobiDB-lite"/>
    </source>
</evidence>
<accession>A0A9D4CE53</accession>
<evidence type="ECO:0008006" key="6">
    <source>
        <dbReference type="Google" id="ProtNLM"/>
    </source>
</evidence>
<name>A0A9D4CE53_DREPO</name>
<keyword evidence="2" id="KW-0812">Transmembrane</keyword>
<feature type="transmembrane region" description="Helical" evidence="2">
    <location>
        <begin position="64"/>
        <end position="86"/>
    </location>
</feature>
<gene>
    <name evidence="4" type="ORF">DPMN_064885</name>
</gene>
<sequence>MEMNGYINGVVVLFVFILNVCPVLGYEVCLNYLVTFTYCETGYHCCDNKTRCCADSPLLTVGAIVGIIFGALVFLGFCIAFICYAVTRSKTRPGRVIMPSNNNQVSVVSQSAVYGQGYNNTTPQYPYGQMPTAYMAQPPPYPYGQMPTTYVAPPPYSNHALVSNNQSHVPNNHAQAPSSQAQIPPSDSQFPQ</sequence>
<feature type="signal peptide" evidence="3">
    <location>
        <begin position="1"/>
        <end position="25"/>
    </location>
</feature>
<evidence type="ECO:0000313" key="4">
    <source>
        <dbReference type="EMBL" id="KAH3721936.1"/>
    </source>
</evidence>
<dbReference type="AlphaFoldDB" id="A0A9D4CE53"/>
<protein>
    <recommendedName>
        <fullName evidence="6">Cysteine and tyrosine-rich protein 1</fullName>
    </recommendedName>
</protein>
<dbReference type="Proteomes" id="UP000828390">
    <property type="component" value="Unassembled WGS sequence"/>
</dbReference>
<organism evidence="4 5">
    <name type="scientific">Dreissena polymorpha</name>
    <name type="common">Zebra mussel</name>
    <name type="synonym">Mytilus polymorpha</name>
    <dbReference type="NCBI Taxonomy" id="45954"/>
    <lineage>
        <taxon>Eukaryota</taxon>
        <taxon>Metazoa</taxon>
        <taxon>Spiralia</taxon>
        <taxon>Lophotrochozoa</taxon>
        <taxon>Mollusca</taxon>
        <taxon>Bivalvia</taxon>
        <taxon>Autobranchia</taxon>
        <taxon>Heteroconchia</taxon>
        <taxon>Euheterodonta</taxon>
        <taxon>Imparidentia</taxon>
        <taxon>Neoheterodontei</taxon>
        <taxon>Myida</taxon>
        <taxon>Dreissenoidea</taxon>
        <taxon>Dreissenidae</taxon>
        <taxon>Dreissena</taxon>
    </lineage>
</organism>
<feature type="region of interest" description="Disordered" evidence="1">
    <location>
        <begin position="161"/>
        <end position="192"/>
    </location>
</feature>
<evidence type="ECO:0000256" key="3">
    <source>
        <dbReference type="SAM" id="SignalP"/>
    </source>
</evidence>
<keyword evidence="3" id="KW-0732">Signal</keyword>
<evidence type="ECO:0000256" key="2">
    <source>
        <dbReference type="SAM" id="Phobius"/>
    </source>
</evidence>
<feature type="chain" id="PRO_5039050760" description="Cysteine and tyrosine-rich protein 1" evidence="3">
    <location>
        <begin position="26"/>
        <end position="192"/>
    </location>
</feature>
<keyword evidence="2" id="KW-1133">Transmembrane helix</keyword>
<dbReference type="EMBL" id="JAIWYP010000013">
    <property type="protein sequence ID" value="KAH3721936.1"/>
    <property type="molecule type" value="Genomic_DNA"/>
</dbReference>
<evidence type="ECO:0000313" key="5">
    <source>
        <dbReference type="Proteomes" id="UP000828390"/>
    </source>
</evidence>
<reference evidence="4" key="1">
    <citation type="journal article" date="2019" name="bioRxiv">
        <title>The Genome of the Zebra Mussel, Dreissena polymorpha: A Resource for Invasive Species Research.</title>
        <authorList>
            <person name="McCartney M.A."/>
            <person name="Auch B."/>
            <person name="Kono T."/>
            <person name="Mallez S."/>
            <person name="Zhang Y."/>
            <person name="Obille A."/>
            <person name="Becker A."/>
            <person name="Abrahante J.E."/>
            <person name="Garbe J."/>
            <person name="Badalamenti J.P."/>
            <person name="Herman A."/>
            <person name="Mangelson H."/>
            <person name="Liachko I."/>
            <person name="Sullivan S."/>
            <person name="Sone E.D."/>
            <person name="Koren S."/>
            <person name="Silverstein K.A.T."/>
            <person name="Beckman K.B."/>
            <person name="Gohl D.M."/>
        </authorList>
    </citation>
    <scope>NUCLEOTIDE SEQUENCE</scope>
    <source>
        <strain evidence="4">Duluth1</strain>
        <tissue evidence="4">Whole animal</tissue>
    </source>
</reference>